<dbReference type="SUPFAM" id="SSF47781">
    <property type="entry name" value="RuvA domain 2-like"/>
    <property type="match status" value="1"/>
</dbReference>
<evidence type="ECO:0000256" key="8">
    <source>
        <dbReference type="ARBA" id="ARBA00023204"/>
    </source>
</evidence>
<proteinExistence type="inferred from homology"/>
<accession>A0AAV9IIX6</accession>
<keyword evidence="3" id="KW-0540">Nuclease</keyword>
<dbReference type="GO" id="GO:0000712">
    <property type="term" value="P:resolution of meiotic recombination intermediates"/>
    <property type="evidence" value="ECO:0007669"/>
    <property type="project" value="TreeGrafter"/>
</dbReference>
<evidence type="ECO:0000256" key="7">
    <source>
        <dbReference type="ARBA" id="ARBA00023125"/>
    </source>
</evidence>
<evidence type="ECO:0000256" key="5">
    <source>
        <dbReference type="ARBA" id="ARBA00022763"/>
    </source>
</evidence>
<dbReference type="GO" id="GO:0000110">
    <property type="term" value="C:nucleotide-excision repair factor 1 complex"/>
    <property type="evidence" value="ECO:0007669"/>
    <property type="project" value="TreeGrafter"/>
</dbReference>
<dbReference type="InterPro" id="IPR006166">
    <property type="entry name" value="ERCC4_domain"/>
</dbReference>
<dbReference type="PANTHER" id="PTHR10150:SF0">
    <property type="entry name" value="DNA REPAIR ENDONUCLEASE XPF"/>
    <property type="match status" value="1"/>
</dbReference>
<keyword evidence="7" id="KW-0238">DNA-binding</keyword>
<dbReference type="EMBL" id="JANCYU010000049">
    <property type="protein sequence ID" value="KAK4527254.1"/>
    <property type="molecule type" value="Genomic_DNA"/>
</dbReference>
<dbReference type="GO" id="GO:0000724">
    <property type="term" value="P:double-strand break repair via homologous recombination"/>
    <property type="evidence" value="ECO:0007669"/>
    <property type="project" value="TreeGrafter"/>
</dbReference>
<dbReference type="CDD" id="cd20078">
    <property type="entry name" value="XPF_nuclease_XPF_euk"/>
    <property type="match status" value="1"/>
</dbReference>
<keyword evidence="12" id="KW-1185">Reference proteome</keyword>
<dbReference type="Pfam" id="PF02732">
    <property type="entry name" value="ERCC4"/>
    <property type="match status" value="1"/>
</dbReference>
<dbReference type="GO" id="GO:1901255">
    <property type="term" value="P:nucleotide-excision repair involved in interstrand cross-link repair"/>
    <property type="evidence" value="ECO:0007669"/>
    <property type="project" value="TreeGrafter"/>
</dbReference>
<dbReference type="AlphaFoldDB" id="A0AAV9IIX6"/>
<evidence type="ECO:0000256" key="3">
    <source>
        <dbReference type="ARBA" id="ARBA00022722"/>
    </source>
</evidence>
<dbReference type="Gene3D" id="1.10.150.20">
    <property type="entry name" value="5' to 3' exonuclease, C-terminal subdomain"/>
    <property type="match status" value="1"/>
</dbReference>
<keyword evidence="4" id="KW-0255">Endonuclease</keyword>
<dbReference type="InterPro" id="IPR047520">
    <property type="entry name" value="XPF_nuclease"/>
</dbReference>
<sequence>MSWLLEYEKLALKEIESEDGLCIIGRGLGLHRIVSRLVHNLCQEQKLVLGLRFSKEWLHALEQCFLVSQDIEPHCYPREIDASYSRSERLSVYNLQQGFLVISPTILVHDLLLHVIPADKVSCVVVNEAEFLADESRIECFIVRLLKEQNRRCSVKAFSERAEAFTRGFHLVEKAMRNLRVTKLYLWPRFRVEVDQSLQNASGQLVELEVRQTPKMASLTKAILEAMNACLNELKRRNKSIDTSELDMQNALFKSFDYIIWKQLEPMWHNVSSHTKQLIRDLRTLRSILTHSTKLNCVSFFNFLMAVTQSEDTSKSNWLMSKSGERIFTCAKSRIYMKTSKENTDVERKGKKAKSNSGSTTIPLDMKVILEPSPKWSVLDSLLQEIKVKTDGEQWDEMISMGYGCRVLVFVKDVSTALELSEVIKSSKASQEYLQREFQKLMKSRDEAIARAKRLLAKEIADSENLLETEAEVVDKEDVQVKTTSAADLGWQDSKPANVGKDSFDGFSLVMPDVEIATLGERVESWKGLELLELLKPRFVIVYEPHTSLIRQLEMYQNEVPELPLEIFCLVYENSVEKDKFEKALQYEIHSFERLIREKENLVVFVDNECPNTEEILEDQAKFGIVEASDVTCTKVGGKIFVDMREFRSKLPQILYDTGFQLIPVTLSIGDYILSKSIFVERKSLSDLTSSLQSGRLFAQVQQLCRHCRIACLLIEFPPGKSFLLSSFSELVKELSPVSLLSRLVLLTIHFPTLRLIWCHNEYFCGSVFAALKSSEPLDELPDIDLLQKNDSEAKDYDNYLAVDLLLQLPGIHERNFQNVLNKFNSIQELCNADKDVLEETLGSNNAKIFHDFVHATAPNLYEGQFK</sequence>
<evidence type="ECO:0000256" key="4">
    <source>
        <dbReference type="ARBA" id="ARBA00022759"/>
    </source>
</evidence>
<dbReference type="SMART" id="SM00891">
    <property type="entry name" value="ERCC4"/>
    <property type="match status" value="1"/>
</dbReference>
<dbReference type="SUPFAM" id="SSF52980">
    <property type="entry name" value="Restriction endonuclease-like"/>
    <property type="match status" value="1"/>
</dbReference>
<gene>
    <name evidence="11" type="ORF">GAYE_SCF37G5176</name>
</gene>
<evidence type="ECO:0000259" key="10">
    <source>
        <dbReference type="SMART" id="SM00891"/>
    </source>
</evidence>
<dbReference type="FunFam" id="3.40.50.10130:FF:000002">
    <property type="entry name" value="DNA repair endonuclease XPF"/>
    <property type="match status" value="1"/>
</dbReference>
<keyword evidence="9" id="KW-0539">Nucleus</keyword>
<reference evidence="11 12" key="1">
    <citation type="submission" date="2022-07" db="EMBL/GenBank/DDBJ databases">
        <title>Genome-wide signatures of adaptation to extreme environments.</title>
        <authorList>
            <person name="Cho C.H."/>
            <person name="Yoon H.S."/>
        </authorList>
    </citation>
    <scope>NUCLEOTIDE SEQUENCE [LARGE SCALE GENOMIC DNA]</scope>
    <source>
        <strain evidence="11 12">108.79 E11</strain>
    </source>
</reference>
<name>A0AAV9IIX6_9RHOD</name>
<comment type="subcellular location">
    <subcellularLocation>
        <location evidence="1">Nucleus</location>
    </subcellularLocation>
</comment>
<dbReference type="Gene3D" id="3.40.50.10130">
    <property type="match status" value="1"/>
</dbReference>
<keyword evidence="8" id="KW-0234">DNA repair</keyword>
<dbReference type="GO" id="GO:0000014">
    <property type="term" value="F:single-stranded DNA endodeoxyribonuclease activity"/>
    <property type="evidence" value="ECO:0007669"/>
    <property type="project" value="TreeGrafter"/>
</dbReference>
<feature type="domain" description="ERCC4" evidence="10">
    <location>
        <begin position="639"/>
        <end position="719"/>
    </location>
</feature>
<evidence type="ECO:0000256" key="2">
    <source>
        <dbReference type="ARBA" id="ARBA00010015"/>
    </source>
</evidence>
<evidence type="ECO:0000256" key="6">
    <source>
        <dbReference type="ARBA" id="ARBA00022801"/>
    </source>
</evidence>
<dbReference type="InterPro" id="IPR011335">
    <property type="entry name" value="Restrct_endonuc-II-like"/>
</dbReference>
<evidence type="ECO:0000313" key="11">
    <source>
        <dbReference type="EMBL" id="KAK4527254.1"/>
    </source>
</evidence>
<dbReference type="GO" id="GO:0003684">
    <property type="term" value="F:damaged DNA binding"/>
    <property type="evidence" value="ECO:0007669"/>
    <property type="project" value="TreeGrafter"/>
</dbReference>
<keyword evidence="6" id="KW-0378">Hydrolase</keyword>
<comment type="caution">
    <text evidence="11">The sequence shown here is derived from an EMBL/GenBank/DDBJ whole genome shotgun (WGS) entry which is preliminary data.</text>
</comment>
<evidence type="ECO:0000313" key="12">
    <source>
        <dbReference type="Proteomes" id="UP001300502"/>
    </source>
</evidence>
<dbReference type="GO" id="GO:0003697">
    <property type="term" value="F:single-stranded DNA binding"/>
    <property type="evidence" value="ECO:0007669"/>
    <property type="project" value="TreeGrafter"/>
</dbReference>
<protein>
    <recommendedName>
        <fullName evidence="10">ERCC4 domain-containing protein</fullName>
    </recommendedName>
</protein>
<dbReference type="Proteomes" id="UP001300502">
    <property type="component" value="Unassembled WGS sequence"/>
</dbReference>
<dbReference type="PANTHER" id="PTHR10150">
    <property type="entry name" value="DNA REPAIR ENDONUCLEASE XPF"/>
    <property type="match status" value="1"/>
</dbReference>
<keyword evidence="5" id="KW-0227">DNA damage</keyword>
<dbReference type="InterPro" id="IPR010994">
    <property type="entry name" value="RuvA_2-like"/>
</dbReference>
<evidence type="ECO:0000256" key="1">
    <source>
        <dbReference type="ARBA" id="ARBA00004123"/>
    </source>
</evidence>
<organism evidence="11 12">
    <name type="scientific">Galdieria yellowstonensis</name>
    <dbReference type="NCBI Taxonomy" id="3028027"/>
    <lineage>
        <taxon>Eukaryota</taxon>
        <taxon>Rhodophyta</taxon>
        <taxon>Bangiophyceae</taxon>
        <taxon>Galdieriales</taxon>
        <taxon>Galdieriaceae</taxon>
        <taxon>Galdieria</taxon>
    </lineage>
</organism>
<comment type="similarity">
    <text evidence="2">Belongs to the XPF family.</text>
</comment>
<evidence type="ECO:0000256" key="9">
    <source>
        <dbReference type="ARBA" id="ARBA00023242"/>
    </source>
</evidence>